<dbReference type="InterPro" id="IPR036390">
    <property type="entry name" value="WH_DNA-bd_sf"/>
</dbReference>
<dbReference type="InterPro" id="IPR019885">
    <property type="entry name" value="Tscrpt_reg_HTH_AsnC-type_CS"/>
</dbReference>
<name>A0ABY6Q915_9GAMM</name>
<dbReference type="Gene3D" id="1.10.10.10">
    <property type="entry name" value="Winged helix-like DNA-binding domain superfamily/Winged helix DNA-binding domain"/>
    <property type="match status" value="1"/>
</dbReference>
<evidence type="ECO:0000313" key="6">
    <source>
        <dbReference type="Proteomes" id="UP001317963"/>
    </source>
</evidence>
<dbReference type="Pfam" id="PF01037">
    <property type="entry name" value="AsnC_trans_reg"/>
    <property type="match status" value="1"/>
</dbReference>
<dbReference type="InterPro" id="IPR019887">
    <property type="entry name" value="Tscrpt_reg_AsnC/Lrp_C"/>
</dbReference>
<dbReference type="Proteomes" id="UP001317963">
    <property type="component" value="Chromosome"/>
</dbReference>
<organism evidence="5 6">
    <name type="scientific">Candidatus Paraluminiphilus aquimaris</name>
    <dbReference type="NCBI Taxonomy" id="2518994"/>
    <lineage>
        <taxon>Bacteria</taxon>
        <taxon>Pseudomonadati</taxon>
        <taxon>Pseudomonadota</taxon>
        <taxon>Gammaproteobacteria</taxon>
        <taxon>Cellvibrionales</taxon>
        <taxon>Halieaceae</taxon>
        <taxon>Candidatus Paraluminiphilus</taxon>
    </lineage>
</organism>
<protein>
    <submittedName>
        <fullName evidence="5">Lrp/AsnC family transcriptional regulator</fullName>
    </submittedName>
</protein>
<dbReference type="Gene3D" id="3.30.70.920">
    <property type="match status" value="1"/>
</dbReference>
<evidence type="ECO:0000256" key="2">
    <source>
        <dbReference type="ARBA" id="ARBA00023125"/>
    </source>
</evidence>
<dbReference type="PROSITE" id="PS50956">
    <property type="entry name" value="HTH_ASNC_2"/>
    <property type="match status" value="1"/>
</dbReference>
<accession>A0ABY6Q915</accession>
<evidence type="ECO:0000256" key="3">
    <source>
        <dbReference type="ARBA" id="ARBA00023163"/>
    </source>
</evidence>
<dbReference type="PANTHER" id="PTHR30154">
    <property type="entry name" value="LEUCINE-RESPONSIVE REGULATORY PROTEIN"/>
    <property type="match status" value="1"/>
</dbReference>
<keyword evidence="1" id="KW-0805">Transcription regulation</keyword>
<dbReference type="SUPFAM" id="SSF46785">
    <property type="entry name" value="Winged helix' DNA-binding domain"/>
    <property type="match status" value="1"/>
</dbReference>
<keyword evidence="2" id="KW-0238">DNA-binding</keyword>
<dbReference type="InterPro" id="IPR019888">
    <property type="entry name" value="Tscrpt_reg_AsnC-like"/>
</dbReference>
<dbReference type="SMART" id="SM00344">
    <property type="entry name" value="HTH_ASNC"/>
    <property type="match status" value="1"/>
</dbReference>
<gene>
    <name evidence="5" type="ORF">E0F26_02915</name>
</gene>
<dbReference type="PROSITE" id="PS00519">
    <property type="entry name" value="HTH_ASNC_1"/>
    <property type="match status" value="1"/>
</dbReference>
<dbReference type="SUPFAM" id="SSF54909">
    <property type="entry name" value="Dimeric alpha+beta barrel"/>
    <property type="match status" value="1"/>
</dbReference>
<evidence type="ECO:0000256" key="1">
    <source>
        <dbReference type="ARBA" id="ARBA00023015"/>
    </source>
</evidence>
<dbReference type="PANTHER" id="PTHR30154:SF34">
    <property type="entry name" value="TRANSCRIPTIONAL REGULATOR AZLB"/>
    <property type="match status" value="1"/>
</dbReference>
<feature type="domain" description="HTH asnC-type" evidence="4">
    <location>
        <begin position="7"/>
        <end position="68"/>
    </location>
</feature>
<dbReference type="EMBL" id="CP036501">
    <property type="protein sequence ID" value="UZP75540.1"/>
    <property type="molecule type" value="Genomic_DNA"/>
</dbReference>
<keyword evidence="6" id="KW-1185">Reference proteome</keyword>
<dbReference type="InterPro" id="IPR036388">
    <property type="entry name" value="WH-like_DNA-bd_sf"/>
</dbReference>
<proteinExistence type="predicted"/>
<evidence type="ECO:0000313" key="5">
    <source>
        <dbReference type="EMBL" id="UZP75540.1"/>
    </source>
</evidence>
<dbReference type="InterPro" id="IPR000485">
    <property type="entry name" value="AsnC-type_HTH_dom"/>
</dbReference>
<dbReference type="PRINTS" id="PR00033">
    <property type="entry name" value="HTHASNC"/>
</dbReference>
<keyword evidence="3" id="KW-0804">Transcription</keyword>
<reference evidence="5 6" key="1">
    <citation type="submission" date="2019-02" db="EMBL/GenBank/DDBJ databases">
        <title>Halieaceae_genomes.</title>
        <authorList>
            <person name="Li S.-H."/>
        </authorList>
    </citation>
    <scope>NUCLEOTIDE SEQUENCE [LARGE SCALE GENOMIC DNA]</scope>
    <source>
        <strain evidence="5 6">JH123</strain>
    </source>
</reference>
<sequence length="158" mass="17734">MDDTNNLDRVDLKLLAQLQRDASLSNLELAERVGLSPTPCARRVKRLITDGFIERQVAVLNAEKLGYDLTAHVSISMDRHTPDRFENFEAEIARYDEVVDCSVVTGQSADYLIRVVVKDMKHFEAVLLGKLTRIPGVTGVHSSFVLRKVISRTEIPLT</sequence>
<dbReference type="InterPro" id="IPR011008">
    <property type="entry name" value="Dimeric_a/b-barrel"/>
</dbReference>
<dbReference type="RefSeq" id="WP_279243186.1">
    <property type="nucleotide sequence ID" value="NZ_CP036501.1"/>
</dbReference>
<dbReference type="InterPro" id="IPR011991">
    <property type="entry name" value="ArsR-like_HTH"/>
</dbReference>
<dbReference type="CDD" id="cd00090">
    <property type="entry name" value="HTH_ARSR"/>
    <property type="match status" value="1"/>
</dbReference>
<evidence type="ECO:0000259" key="4">
    <source>
        <dbReference type="PROSITE" id="PS50956"/>
    </source>
</evidence>
<dbReference type="Pfam" id="PF13412">
    <property type="entry name" value="HTH_24"/>
    <property type="match status" value="1"/>
</dbReference>